<evidence type="ECO:0000256" key="4">
    <source>
        <dbReference type="ARBA" id="ARBA00009759"/>
    </source>
</evidence>
<evidence type="ECO:0000256" key="2">
    <source>
        <dbReference type="ARBA" id="ARBA00001946"/>
    </source>
</evidence>
<evidence type="ECO:0000256" key="8">
    <source>
        <dbReference type="PIRSR" id="PIRSR600760-2"/>
    </source>
</evidence>
<dbReference type="EC" id="3.1.3.25" evidence="9"/>
<dbReference type="InterPro" id="IPR020552">
    <property type="entry name" value="Inositol_monoPase_Li-sen"/>
</dbReference>
<dbReference type="GO" id="GO:0046872">
    <property type="term" value="F:metal ion binding"/>
    <property type="evidence" value="ECO:0007669"/>
    <property type="project" value="UniProtKB-KW"/>
</dbReference>
<dbReference type="PROSITE" id="PS00630">
    <property type="entry name" value="IMP_2"/>
    <property type="match status" value="1"/>
</dbReference>
<dbReference type="FunCoup" id="B3RIZ8">
    <property type="interactions" value="1212"/>
</dbReference>
<dbReference type="GO" id="GO:0006021">
    <property type="term" value="P:inositol biosynthetic process"/>
    <property type="evidence" value="ECO:0007669"/>
    <property type="project" value="UniProtKB-UniPathway"/>
</dbReference>
<dbReference type="OrthoDB" id="10254945at2759"/>
<dbReference type="InterPro" id="IPR020583">
    <property type="entry name" value="Inositol_monoP_metal-BS"/>
</dbReference>
<dbReference type="CDD" id="cd01639">
    <property type="entry name" value="IMPase"/>
    <property type="match status" value="1"/>
</dbReference>
<dbReference type="GO" id="GO:0046854">
    <property type="term" value="P:phosphatidylinositol phosphate biosynthetic process"/>
    <property type="evidence" value="ECO:0007669"/>
    <property type="project" value="InterPro"/>
</dbReference>
<feature type="binding site" evidence="8">
    <location>
        <position position="92"/>
    </location>
    <ligand>
        <name>Mg(2+)</name>
        <dbReference type="ChEBI" id="CHEBI:18420"/>
        <label>1</label>
        <note>catalytic</note>
    </ligand>
</feature>
<dbReference type="AlphaFoldDB" id="B3RIZ8"/>
<dbReference type="GO" id="GO:0006020">
    <property type="term" value="P:inositol metabolic process"/>
    <property type="evidence" value="ECO:0000318"/>
    <property type="project" value="GO_Central"/>
</dbReference>
<dbReference type="UniPathway" id="UPA00823">
    <property type="reaction ID" value="UER00788"/>
</dbReference>
<protein>
    <recommendedName>
        <fullName evidence="9">Inositol-1-monophosphatase</fullName>
        <ecNumber evidence="9">3.1.3.25</ecNumber>
    </recommendedName>
</protein>
<evidence type="ECO:0000256" key="3">
    <source>
        <dbReference type="ARBA" id="ARBA00005152"/>
    </source>
</evidence>
<dbReference type="Gene3D" id="3.40.190.80">
    <property type="match status" value="1"/>
</dbReference>
<dbReference type="InterPro" id="IPR020550">
    <property type="entry name" value="Inositol_monophosphatase_CS"/>
</dbReference>
<evidence type="ECO:0000256" key="9">
    <source>
        <dbReference type="RuleBase" id="RU364068"/>
    </source>
</evidence>
<keyword evidence="6 9" id="KW-0378">Hydrolase</keyword>
<dbReference type="FunFam" id="3.40.190.80:FF:000002">
    <property type="entry name" value="Inositol-1-monophosphatase"/>
    <property type="match status" value="1"/>
</dbReference>
<dbReference type="STRING" id="10228.B3RIZ8"/>
<dbReference type="Pfam" id="PF00459">
    <property type="entry name" value="Inositol_P"/>
    <property type="match status" value="1"/>
</dbReference>
<dbReference type="PROSITE" id="PS00629">
    <property type="entry name" value="IMP_1"/>
    <property type="match status" value="1"/>
</dbReference>
<gene>
    <name evidence="10" type="ORF">TRIADDRAFT_52515</name>
</gene>
<dbReference type="PANTHER" id="PTHR20854:SF4">
    <property type="entry name" value="INOSITOL-1-MONOPHOSPHATASE-RELATED"/>
    <property type="match status" value="1"/>
</dbReference>
<dbReference type="InParanoid" id="B3RIZ8"/>
<dbReference type="GO" id="GO:0008934">
    <property type="term" value="F:inositol monophosphate 1-phosphatase activity"/>
    <property type="evidence" value="ECO:0000318"/>
    <property type="project" value="GO_Central"/>
</dbReference>
<evidence type="ECO:0000256" key="6">
    <source>
        <dbReference type="ARBA" id="ARBA00022801"/>
    </source>
</evidence>
<dbReference type="Gene3D" id="3.30.540.10">
    <property type="entry name" value="Fructose-1,6-Bisphosphatase, subunit A, domain 1"/>
    <property type="match status" value="1"/>
</dbReference>
<feature type="binding site" evidence="8">
    <location>
        <position position="69"/>
    </location>
    <ligand>
        <name>Mg(2+)</name>
        <dbReference type="ChEBI" id="CHEBI:18420"/>
        <label>1</label>
        <note>catalytic</note>
    </ligand>
</feature>
<dbReference type="PANTHER" id="PTHR20854">
    <property type="entry name" value="INOSITOL MONOPHOSPHATASE"/>
    <property type="match status" value="1"/>
</dbReference>
<dbReference type="SUPFAM" id="SSF56655">
    <property type="entry name" value="Carbohydrate phosphatase"/>
    <property type="match status" value="1"/>
</dbReference>
<evidence type="ECO:0000256" key="1">
    <source>
        <dbReference type="ARBA" id="ARBA00001033"/>
    </source>
</evidence>
<feature type="binding site" evidence="8">
    <location>
        <position position="91"/>
    </location>
    <ligand>
        <name>Mg(2+)</name>
        <dbReference type="ChEBI" id="CHEBI:18420"/>
        <label>1</label>
        <note>catalytic</note>
    </ligand>
</feature>
<evidence type="ECO:0000313" key="11">
    <source>
        <dbReference type="Proteomes" id="UP000009022"/>
    </source>
</evidence>
<evidence type="ECO:0000313" key="10">
    <source>
        <dbReference type="EMBL" id="EDV29776.1"/>
    </source>
</evidence>
<dbReference type="HOGENOM" id="CLU_044118_1_0_1"/>
<keyword evidence="11" id="KW-1185">Reference proteome</keyword>
<keyword evidence="5 8" id="KW-0479">Metal-binding</keyword>
<dbReference type="PRINTS" id="PR00378">
    <property type="entry name" value="LIIMPHPHTASE"/>
</dbReference>
<sequence>MDQLGEYLETCEQVARTAGQVIKKAYSNDKTIMTKSCSADLVTQTDQEVEKLIISTLRTKYPTHCFIGEESSADGQSCQLTDKPTWIIDPLDGTTNFVHRIPFVAVSIALKINKKTEIAAVYSCILDEMFTARLGHGAFCNGKNISVSNQTNLNKALVISEYGSSRDQEIIDSIVANMRGVISKPIPAHGIRCLGSAALNMCQVARGGGDAYFETGIHCWDMAAGDLIVREAGGVVIDTRGGELDIMARRVLCASTESLANEIIECTKEITMPRDDE</sequence>
<comment type="cofactor">
    <cofactor evidence="2 8 9">
        <name>Mg(2+)</name>
        <dbReference type="ChEBI" id="CHEBI:18420"/>
    </cofactor>
</comment>
<dbReference type="FunFam" id="3.30.540.10:FF:000004">
    <property type="entry name" value="Inositol-1-monophosphatase"/>
    <property type="match status" value="1"/>
</dbReference>
<name>B3RIZ8_TRIAD</name>
<dbReference type="PhylomeDB" id="B3RIZ8"/>
<dbReference type="OMA" id="HAWDCLA"/>
<dbReference type="eggNOG" id="KOG2951">
    <property type="taxonomic scope" value="Eukaryota"/>
</dbReference>
<feature type="binding site" evidence="8">
    <location>
        <position position="221"/>
    </location>
    <ligand>
        <name>Mg(2+)</name>
        <dbReference type="ChEBI" id="CHEBI:18420"/>
        <label>1</label>
        <note>catalytic</note>
    </ligand>
</feature>
<dbReference type="InterPro" id="IPR033942">
    <property type="entry name" value="IMPase"/>
</dbReference>
<dbReference type="GO" id="GO:0007165">
    <property type="term" value="P:signal transduction"/>
    <property type="evidence" value="ECO:0000318"/>
    <property type="project" value="GO_Central"/>
</dbReference>
<organism evidence="10 11">
    <name type="scientific">Trichoplax adhaerens</name>
    <name type="common">Trichoplax reptans</name>
    <dbReference type="NCBI Taxonomy" id="10228"/>
    <lineage>
        <taxon>Eukaryota</taxon>
        <taxon>Metazoa</taxon>
        <taxon>Placozoa</taxon>
        <taxon>Uniplacotomia</taxon>
        <taxon>Trichoplacea</taxon>
        <taxon>Trichoplacidae</taxon>
        <taxon>Trichoplax</taxon>
    </lineage>
</organism>
<dbReference type="CTD" id="6749452"/>
<comment type="pathway">
    <text evidence="3 9">Polyol metabolism; myo-inositol biosynthesis; myo-inositol from D-glucose 6-phosphate: step 2/2.</text>
</comment>
<evidence type="ECO:0000256" key="5">
    <source>
        <dbReference type="ARBA" id="ARBA00022723"/>
    </source>
</evidence>
<dbReference type="EMBL" id="DS985241">
    <property type="protein sequence ID" value="EDV29776.1"/>
    <property type="molecule type" value="Genomic_DNA"/>
</dbReference>
<dbReference type="Proteomes" id="UP000009022">
    <property type="component" value="Unassembled WGS sequence"/>
</dbReference>
<dbReference type="KEGG" id="tad:TRIADDRAFT_52515"/>
<dbReference type="GeneID" id="6749452"/>
<dbReference type="PRINTS" id="PR00377">
    <property type="entry name" value="IMPHPHTASES"/>
</dbReference>
<feature type="binding site" evidence="8">
    <location>
        <position position="89"/>
    </location>
    <ligand>
        <name>Mg(2+)</name>
        <dbReference type="ChEBI" id="CHEBI:18420"/>
        <label>1</label>
        <note>catalytic</note>
    </ligand>
</feature>
<reference evidence="10 11" key="1">
    <citation type="journal article" date="2008" name="Nature">
        <title>The Trichoplax genome and the nature of placozoans.</title>
        <authorList>
            <person name="Srivastava M."/>
            <person name="Begovic E."/>
            <person name="Chapman J."/>
            <person name="Putnam N.H."/>
            <person name="Hellsten U."/>
            <person name="Kawashima T."/>
            <person name="Kuo A."/>
            <person name="Mitros T."/>
            <person name="Salamov A."/>
            <person name="Carpenter M.L."/>
            <person name="Signorovitch A.Y."/>
            <person name="Moreno M.A."/>
            <person name="Kamm K."/>
            <person name="Grimwood J."/>
            <person name="Schmutz J."/>
            <person name="Shapiro H."/>
            <person name="Grigoriev I.V."/>
            <person name="Buss L.W."/>
            <person name="Schierwater B."/>
            <person name="Dellaporta S.L."/>
            <person name="Rokhsar D.S."/>
        </authorList>
    </citation>
    <scope>NUCLEOTIDE SEQUENCE [LARGE SCALE GENOMIC DNA]</scope>
    <source>
        <strain evidence="10 11">Grell-BS-1999</strain>
    </source>
</reference>
<accession>B3RIZ8</accession>
<keyword evidence="7 8" id="KW-0460">Magnesium</keyword>
<comment type="similarity">
    <text evidence="4 9">Belongs to the inositol monophosphatase superfamily.</text>
</comment>
<evidence type="ECO:0000256" key="7">
    <source>
        <dbReference type="ARBA" id="ARBA00022842"/>
    </source>
</evidence>
<dbReference type="RefSeq" id="XP_002108978.1">
    <property type="nucleotide sequence ID" value="XM_002108942.1"/>
</dbReference>
<comment type="catalytic activity">
    <reaction evidence="1 9">
        <text>a myo-inositol phosphate + H2O = myo-inositol + phosphate</text>
        <dbReference type="Rhea" id="RHEA:24056"/>
        <dbReference type="ChEBI" id="CHEBI:15377"/>
        <dbReference type="ChEBI" id="CHEBI:17268"/>
        <dbReference type="ChEBI" id="CHEBI:43474"/>
        <dbReference type="ChEBI" id="CHEBI:84139"/>
        <dbReference type="EC" id="3.1.3.25"/>
    </reaction>
</comment>
<dbReference type="InterPro" id="IPR000760">
    <property type="entry name" value="Inositol_monophosphatase-like"/>
</dbReference>
<proteinExistence type="inferred from homology"/>